<feature type="transmembrane region" description="Helical" evidence="1">
    <location>
        <begin position="12"/>
        <end position="31"/>
    </location>
</feature>
<accession>A0A0W1RDC7</accession>
<evidence type="ECO:0000313" key="3">
    <source>
        <dbReference type="Proteomes" id="UP000054387"/>
    </source>
</evidence>
<keyword evidence="1" id="KW-0812">Transmembrane</keyword>
<protein>
    <submittedName>
        <fullName evidence="2">Uncharacterized protein</fullName>
    </submittedName>
</protein>
<sequence>MSLRDGVRNVVVFAGLAMLVSPVGVLLYTAVTALLGQTAIVEYARLLGTLYTVFVLAGAGIGTYVFVDSGYSARALVEFVLAFILLSPVASVVFAALESAVGEPLGPALRVVRLFGTFLVMYVGAYYLSYRDEWLLRLVSKMR</sequence>
<evidence type="ECO:0000313" key="2">
    <source>
        <dbReference type="EMBL" id="KTG11131.1"/>
    </source>
</evidence>
<proteinExistence type="predicted"/>
<reference evidence="2 3" key="1">
    <citation type="submission" date="2015-12" db="EMBL/GenBank/DDBJ databases">
        <title>Haloprofundus marisrubri gen. nov., sp. nov., an extremely halophilic archaeon isolated from the Discovery deep brine-seawater interface in the Red Sea.</title>
        <authorList>
            <person name="Zhang G."/>
            <person name="Stingl U."/>
            <person name="Rashid M."/>
        </authorList>
    </citation>
    <scope>NUCLEOTIDE SEQUENCE [LARGE SCALE GENOMIC DNA]</scope>
    <source>
        <strain evidence="2 3">SB9</strain>
    </source>
</reference>
<dbReference type="AlphaFoldDB" id="A0A0W1RDC7"/>
<feature type="transmembrane region" description="Helical" evidence="1">
    <location>
        <begin position="109"/>
        <end position="128"/>
    </location>
</feature>
<evidence type="ECO:0000256" key="1">
    <source>
        <dbReference type="SAM" id="Phobius"/>
    </source>
</evidence>
<feature type="transmembrane region" description="Helical" evidence="1">
    <location>
        <begin position="79"/>
        <end position="97"/>
    </location>
</feature>
<keyword evidence="3" id="KW-1185">Reference proteome</keyword>
<dbReference type="EMBL" id="LOPU01000013">
    <property type="protein sequence ID" value="KTG11131.1"/>
    <property type="molecule type" value="Genomic_DNA"/>
</dbReference>
<feature type="transmembrane region" description="Helical" evidence="1">
    <location>
        <begin position="43"/>
        <end position="67"/>
    </location>
</feature>
<dbReference type="Proteomes" id="UP000054387">
    <property type="component" value="Unassembled WGS sequence"/>
</dbReference>
<comment type="caution">
    <text evidence="2">The sequence shown here is derived from an EMBL/GenBank/DDBJ whole genome shotgun (WGS) entry which is preliminary data.</text>
</comment>
<keyword evidence="1" id="KW-0472">Membrane</keyword>
<gene>
    <name evidence="2" type="ORF">AUR64_05325</name>
</gene>
<organism evidence="2 3">
    <name type="scientific">Haloprofundus marisrubri</name>
    <dbReference type="NCBI Taxonomy" id="1514971"/>
    <lineage>
        <taxon>Archaea</taxon>
        <taxon>Methanobacteriati</taxon>
        <taxon>Methanobacteriota</taxon>
        <taxon>Stenosarchaea group</taxon>
        <taxon>Halobacteria</taxon>
        <taxon>Halobacteriales</taxon>
        <taxon>Haloferacaceae</taxon>
        <taxon>Haloprofundus</taxon>
    </lineage>
</organism>
<name>A0A0W1RDC7_9EURY</name>
<keyword evidence="1" id="KW-1133">Transmembrane helix</keyword>
<dbReference type="RefSeq" id="WP_058580416.1">
    <property type="nucleotide sequence ID" value="NZ_LOPU01000013.1"/>
</dbReference>
<dbReference type="STRING" id="1514971.AUR64_05325"/>